<gene>
    <name evidence="1" type="ORF">OXX778_LOCUS16188</name>
</gene>
<dbReference type="OrthoDB" id="9972063at2759"/>
<dbReference type="EMBL" id="CAJNOC010003757">
    <property type="protein sequence ID" value="CAF0996578.1"/>
    <property type="molecule type" value="Genomic_DNA"/>
</dbReference>
<reference evidence="1" key="1">
    <citation type="submission" date="2021-02" db="EMBL/GenBank/DDBJ databases">
        <authorList>
            <person name="Nowell W R."/>
        </authorList>
    </citation>
    <scope>NUCLEOTIDE SEQUENCE</scope>
    <source>
        <strain evidence="1">Ploen Becks lab</strain>
    </source>
</reference>
<comment type="caution">
    <text evidence="1">The sequence shown here is derived from an EMBL/GenBank/DDBJ whole genome shotgun (WGS) entry which is preliminary data.</text>
</comment>
<dbReference type="AlphaFoldDB" id="A0A814GHX8"/>
<name>A0A814GHX8_9BILA</name>
<evidence type="ECO:0000313" key="1">
    <source>
        <dbReference type="EMBL" id="CAF0996578.1"/>
    </source>
</evidence>
<organism evidence="1 2">
    <name type="scientific">Brachionus calyciflorus</name>
    <dbReference type="NCBI Taxonomy" id="104777"/>
    <lineage>
        <taxon>Eukaryota</taxon>
        <taxon>Metazoa</taxon>
        <taxon>Spiralia</taxon>
        <taxon>Gnathifera</taxon>
        <taxon>Rotifera</taxon>
        <taxon>Eurotatoria</taxon>
        <taxon>Monogononta</taxon>
        <taxon>Pseudotrocha</taxon>
        <taxon>Ploima</taxon>
        <taxon>Brachionidae</taxon>
        <taxon>Brachionus</taxon>
    </lineage>
</organism>
<accession>A0A814GHX8</accession>
<proteinExistence type="predicted"/>
<sequence>MVTINKDENNNFCNQPNKLFEINNNKWDIAIYEGSKFHVIFDILTPRPHFIVKYIPSKRKYPRFKKVVIADLDDQDLRELFDFLENFIKAYNLNSNQTCISFHTGKWASTPEFHGHICVDLNVYLNIFETFNVDMEEFQPNSNWNLKTLTNEINNKKSLYIENVKFYQTACLNYSAKYKLKEIEKIHKEKMELIQMPMQIGDIRLDFDLTVPKLKFNYVNKNGRNLPKSQIFYNLVKEMNYFGFRFDLLKSPNGCHICLKLDQNNNSYGYIHLSADSFYKIHPLPQIFLNNFQLLSNYYIET</sequence>
<dbReference type="Proteomes" id="UP000663879">
    <property type="component" value="Unassembled WGS sequence"/>
</dbReference>
<evidence type="ECO:0000313" key="2">
    <source>
        <dbReference type="Proteomes" id="UP000663879"/>
    </source>
</evidence>
<keyword evidence="2" id="KW-1185">Reference proteome</keyword>
<protein>
    <submittedName>
        <fullName evidence="1">Uncharacterized protein</fullName>
    </submittedName>
</protein>